<keyword evidence="1" id="KW-0732">Signal</keyword>
<feature type="domain" description="Aldos-2-ulose dehydratase beta-propeller" evidence="2">
    <location>
        <begin position="116"/>
        <end position="280"/>
    </location>
</feature>
<proteinExistence type="predicted"/>
<dbReference type="InterPro" id="IPR028994">
    <property type="entry name" value="Integrin_alpha_N"/>
</dbReference>
<dbReference type="Proteomes" id="UP000321532">
    <property type="component" value="Unassembled WGS sequence"/>
</dbReference>
<dbReference type="InterPro" id="IPR054583">
    <property type="entry name" value="Beta-prop_AUDH"/>
</dbReference>
<organism evidence="3 4">
    <name type="scientific">Adhaeribacter aerolatus</name>
    <dbReference type="NCBI Taxonomy" id="670289"/>
    <lineage>
        <taxon>Bacteria</taxon>
        <taxon>Pseudomonadati</taxon>
        <taxon>Bacteroidota</taxon>
        <taxon>Cytophagia</taxon>
        <taxon>Cytophagales</taxon>
        <taxon>Hymenobacteraceae</taxon>
        <taxon>Adhaeribacter</taxon>
    </lineage>
</organism>
<dbReference type="RefSeq" id="WP_146894906.1">
    <property type="nucleotide sequence ID" value="NZ_BJYS01000002.1"/>
</dbReference>
<dbReference type="Pfam" id="PF22301">
    <property type="entry name" value="AUDH_beta_propeller"/>
    <property type="match status" value="1"/>
</dbReference>
<name>A0A512AT65_9BACT</name>
<keyword evidence="4" id="KW-1185">Reference proteome</keyword>
<dbReference type="OrthoDB" id="247570at2"/>
<comment type="caution">
    <text evidence="3">The sequence shown here is derived from an EMBL/GenBank/DDBJ whole genome shotgun (WGS) entry which is preliminary data.</text>
</comment>
<protein>
    <recommendedName>
        <fullName evidence="2">Aldos-2-ulose dehydratase beta-propeller domain-containing protein</fullName>
    </recommendedName>
</protein>
<sequence length="388" mass="42558">MVYIFILVAFVVKWLFLADPTPRFEAQIIDANIAIGYGLALEDVDGDGKKDILLADKKQFVWYRNGDWKRFVMVENLTESDNVCLAARDLDGDGKVEIAVGAQWNPGETSDLAKSGSVHYLIRPQDPTQKWEAVKLPHEPTVHRMRWVKSAEGTNYLVVLPLHGRGNKGGEGAGVKVLAYKMPQNPRSSWATVTLDDALHLTHNLDVVETKSPQCTDLYIASKEGVRLISNFSDKKTTGKAAIISGVGQGTGEVRVGNLGGNQKFLATIEPMHGTTLAVSVLGKNTTRKVLDENLKEGHGLATADLLGLGRDQIVAGWRVPNAENKVGIKLYVPTDKAGTQWQAHWIDDNGMATEDLRVQDLNNDGKPDIVAAGRATKNLKIYWNQSK</sequence>
<accession>A0A512AT65</accession>
<dbReference type="PANTHER" id="PTHR44103:SF1">
    <property type="entry name" value="PROPROTEIN CONVERTASE P"/>
    <property type="match status" value="1"/>
</dbReference>
<evidence type="ECO:0000313" key="3">
    <source>
        <dbReference type="EMBL" id="GEO02870.1"/>
    </source>
</evidence>
<evidence type="ECO:0000256" key="1">
    <source>
        <dbReference type="ARBA" id="ARBA00022729"/>
    </source>
</evidence>
<dbReference type="Gene3D" id="2.130.10.130">
    <property type="entry name" value="Integrin alpha, N-terminal"/>
    <property type="match status" value="1"/>
</dbReference>
<dbReference type="InterPro" id="IPR013517">
    <property type="entry name" value="FG-GAP"/>
</dbReference>
<dbReference type="PANTHER" id="PTHR44103">
    <property type="entry name" value="PROPROTEIN CONVERTASE P"/>
    <property type="match status" value="1"/>
</dbReference>
<dbReference type="Pfam" id="PF13517">
    <property type="entry name" value="FG-GAP_3"/>
    <property type="match status" value="1"/>
</dbReference>
<dbReference type="SUPFAM" id="SSF69318">
    <property type="entry name" value="Integrin alpha N-terminal domain"/>
    <property type="match status" value="1"/>
</dbReference>
<reference evidence="3 4" key="1">
    <citation type="submission" date="2019-07" db="EMBL/GenBank/DDBJ databases">
        <title>Whole genome shotgun sequence of Adhaeribacter aerolatus NBRC 106133.</title>
        <authorList>
            <person name="Hosoyama A."/>
            <person name="Uohara A."/>
            <person name="Ohji S."/>
            <person name="Ichikawa N."/>
        </authorList>
    </citation>
    <scope>NUCLEOTIDE SEQUENCE [LARGE SCALE GENOMIC DNA]</scope>
    <source>
        <strain evidence="3 4">NBRC 106133</strain>
    </source>
</reference>
<dbReference type="AlphaFoldDB" id="A0A512AT65"/>
<evidence type="ECO:0000313" key="4">
    <source>
        <dbReference type="Proteomes" id="UP000321532"/>
    </source>
</evidence>
<gene>
    <name evidence="3" type="ORF">AAE02nite_05340</name>
</gene>
<evidence type="ECO:0000259" key="2">
    <source>
        <dbReference type="Pfam" id="PF22301"/>
    </source>
</evidence>
<dbReference type="EMBL" id="BJYS01000002">
    <property type="protein sequence ID" value="GEO02870.1"/>
    <property type="molecule type" value="Genomic_DNA"/>
</dbReference>